<comment type="caution">
    <text evidence="1">The sequence shown here is derived from an EMBL/GenBank/DDBJ whole genome shotgun (WGS) entry which is preliminary data.</text>
</comment>
<dbReference type="RefSeq" id="WP_327607878.1">
    <property type="nucleotide sequence ID" value="NZ_JARZFX010000005.1"/>
</dbReference>
<evidence type="ECO:0000313" key="1">
    <source>
        <dbReference type="EMBL" id="MEC5424313.1"/>
    </source>
</evidence>
<sequence>MDVREKCLENIYMWEREEEQREYYIEDLENQDELTDSLVDKRVNEVYDFDLALEVWCDL</sequence>
<dbReference type="EMBL" id="JARZFX010000005">
    <property type="protein sequence ID" value="MEC5424313.1"/>
    <property type="molecule type" value="Genomic_DNA"/>
</dbReference>
<dbReference type="Proteomes" id="UP001335737">
    <property type="component" value="Unassembled WGS sequence"/>
</dbReference>
<organism evidence="1 2">
    <name type="scientific">Virgibacillus tibetensis</name>
    <dbReference type="NCBI Taxonomy" id="3042313"/>
    <lineage>
        <taxon>Bacteria</taxon>
        <taxon>Bacillati</taxon>
        <taxon>Bacillota</taxon>
        <taxon>Bacilli</taxon>
        <taxon>Bacillales</taxon>
        <taxon>Bacillaceae</taxon>
        <taxon>Virgibacillus</taxon>
    </lineage>
</organism>
<proteinExistence type="predicted"/>
<keyword evidence="2" id="KW-1185">Reference proteome</keyword>
<protein>
    <submittedName>
        <fullName evidence="1">Uncharacterized protein</fullName>
    </submittedName>
</protein>
<reference evidence="1 2" key="1">
    <citation type="journal article" date="2024" name="Int. J. Syst. Evol. Microbiol.">
        <title>Virgibacillus tibetensis sp. nov., isolated from salt lake on the Tibetan Plateau of China.</title>
        <authorList>
            <person name="Phurbu D."/>
            <person name="Liu Z.-X."/>
            <person name="Wang R."/>
            <person name="Zheng Y.-Y."/>
            <person name="Liu H.-C."/>
            <person name="Zhou Y.-G."/>
            <person name="Yu Y.-J."/>
            <person name="Li A.-H."/>
        </authorList>
    </citation>
    <scope>NUCLEOTIDE SEQUENCE [LARGE SCALE GENOMIC DNA]</scope>
    <source>
        <strain evidence="1 2">C22-A2</strain>
    </source>
</reference>
<evidence type="ECO:0000313" key="2">
    <source>
        <dbReference type="Proteomes" id="UP001335737"/>
    </source>
</evidence>
<gene>
    <name evidence="1" type="ORF">QGM71_12505</name>
</gene>
<name>A0ABU6KGM9_9BACI</name>
<accession>A0ABU6KGM9</accession>